<sequence>SPPHYDIILRSSDGIYFPFLVDHLKVHSAFFELAHPSFSSPTYPPSCIDLPEKSSTLTFLLAFMSRQRPPTVQALQFDDLLALAQSVQNYRVYSAMASCKRAM</sequence>
<dbReference type="HOGENOM" id="CLU_2270214_0_0_1"/>
<dbReference type="Proteomes" id="UP000053263">
    <property type="component" value="Unassembled WGS sequence"/>
</dbReference>
<keyword evidence="2" id="KW-1185">Reference proteome</keyword>
<dbReference type="EMBL" id="KN832588">
    <property type="protein sequence ID" value="KII83009.1"/>
    <property type="molecule type" value="Genomic_DNA"/>
</dbReference>
<reference evidence="1 2" key="1">
    <citation type="submission" date="2014-06" db="EMBL/GenBank/DDBJ databases">
        <title>Evolutionary Origins and Diversification of the Mycorrhizal Mutualists.</title>
        <authorList>
            <consortium name="DOE Joint Genome Institute"/>
            <consortium name="Mycorrhizal Genomics Consortium"/>
            <person name="Kohler A."/>
            <person name="Kuo A."/>
            <person name="Nagy L.G."/>
            <person name="Floudas D."/>
            <person name="Copeland A."/>
            <person name="Barry K.W."/>
            <person name="Cichocki N."/>
            <person name="Veneault-Fourrey C."/>
            <person name="LaButti K."/>
            <person name="Lindquist E.A."/>
            <person name="Lipzen A."/>
            <person name="Lundell T."/>
            <person name="Morin E."/>
            <person name="Murat C."/>
            <person name="Riley R."/>
            <person name="Ohm R."/>
            <person name="Sun H."/>
            <person name="Tunlid A."/>
            <person name="Henrissat B."/>
            <person name="Grigoriev I.V."/>
            <person name="Hibbett D.S."/>
            <person name="Martin F."/>
        </authorList>
    </citation>
    <scope>NUCLEOTIDE SEQUENCE [LARGE SCALE GENOMIC DNA]</scope>
    <source>
        <strain evidence="1 2">FD-325 SS-3</strain>
    </source>
</reference>
<organism evidence="1 2">
    <name type="scientific">Plicaturopsis crispa FD-325 SS-3</name>
    <dbReference type="NCBI Taxonomy" id="944288"/>
    <lineage>
        <taxon>Eukaryota</taxon>
        <taxon>Fungi</taxon>
        <taxon>Dikarya</taxon>
        <taxon>Basidiomycota</taxon>
        <taxon>Agaricomycotina</taxon>
        <taxon>Agaricomycetes</taxon>
        <taxon>Agaricomycetidae</taxon>
        <taxon>Amylocorticiales</taxon>
        <taxon>Amylocorticiaceae</taxon>
        <taxon>Plicatura</taxon>
        <taxon>Plicaturopsis crispa</taxon>
    </lineage>
</organism>
<evidence type="ECO:0008006" key="3">
    <source>
        <dbReference type="Google" id="ProtNLM"/>
    </source>
</evidence>
<proteinExistence type="predicted"/>
<gene>
    <name evidence="1" type="ORF">PLICRDRAFT_80416</name>
</gene>
<evidence type="ECO:0000313" key="1">
    <source>
        <dbReference type="EMBL" id="KII83009.1"/>
    </source>
</evidence>
<evidence type="ECO:0000313" key="2">
    <source>
        <dbReference type="Proteomes" id="UP000053263"/>
    </source>
</evidence>
<dbReference type="AlphaFoldDB" id="A0A0C9T1F1"/>
<protein>
    <recommendedName>
        <fullName evidence="3">BTB domain-containing protein</fullName>
    </recommendedName>
</protein>
<feature type="non-terminal residue" evidence="1">
    <location>
        <position position="1"/>
    </location>
</feature>
<accession>A0A0C9T1F1</accession>
<name>A0A0C9T1F1_PLICR</name>
<feature type="non-terminal residue" evidence="1">
    <location>
        <position position="103"/>
    </location>
</feature>